<dbReference type="AlphaFoldDB" id="A0A2N5NJI9"/>
<dbReference type="Proteomes" id="UP000234849">
    <property type="component" value="Unassembled WGS sequence"/>
</dbReference>
<dbReference type="InterPro" id="IPR003660">
    <property type="entry name" value="HAMP_dom"/>
</dbReference>
<comment type="subcellular location">
    <subcellularLocation>
        <location evidence="1">Cell membrane</location>
        <topology evidence="1">Multi-pass membrane protein</topology>
    </subcellularLocation>
</comment>
<feature type="transmembrane region" description="Helical" evidence="9">
    <location>
        <begin position="332"/>
        <end position="351"/>
    </location>
</feature>
<dbReference type="PANTHER" id="PTHR34220">
    <property type="entry name" value="SENSOR HISTIDINE KINASE YPDA"/>
    <property type="match status" value="1"/>
</dbReference>
<dbReference type="Pfam" id="PF06580">
    <property type="entry name" value="His_kinase"/>
    <property type="match status" value="1"/>
</dbReference>
<dbReference type="InterPro" id="IPR050640">
    <property type="entry name" value="Bact_2-comp_sensor_kinase"/>
</dbReference>
<dbReference type="SUPFAM" id="SSF55874">
    <property type="entry name" value="ATPase domain of HSP90 chaperone/DNA topoisomerase II/histidine kinase"/>
    <property type="match status" value="1"/>
</dbReference>
<keyword evidence="3" id="KW-0597">Phosphoprotein</keyword>
<keyword evidence="8 9" id="KW-0472">Membrane</keyword>
<dbReference type="Pfam" id="PF00672">
    <property type="entry name" value="HAMP"/>
    <property type="match status" value="1"/>
</dbReference>
<evidence type="ECO:0000313" key="11">
    <source>
        <dbReference type="EMBL" id="PLT56156.1"/>
    </source>
</evidence>
<evidence type="ECO:0000256" key="6">
    <source>
        <dbReference type="ARBA" id="ARBA00022777"/>
    </source>
</evidence>
<organism evidence="11 12">
    <name type="scientific">Mediterraneibacter gnavus</name>
    <name type="common">Ruminococcus gnavus</name>
    <dbReference type="NCBI Taxonomy" id="33038"/>
    <lineage>
        <taxon>Bacteria</taxon>
        <taxon>Bacillati</taxon>
        <taxon>Bacillota</taxon>
        <taxon>Clostridia</taxon>
        <taxon>Lachnospirales</taxon>
        <taxon>Lachnospiraceae</taxon>
        <taxon>Mediterraneibacter</taxon>
    </lineage>
</organism>
<dbReference type="EMBL" id="NIHM01000006">
    <property type="protein sequence ID" value="PLT56156.1"/>
    <property type="molecule type" value="Genomic_DNA"/>
</dbReference>
<keyword evidence="7 9" id="KW-1133">Transmembrane helix</keyword>
<dbReference type="InterPro" id="IPR010559">
    <property type="entry name" value="Sig_transdc_His_kin_internal"/>
</dbReference>
<dbReference type="InterPro" id="IPR036890">
    <property type="entry name" value="HATPase_C_sf"/>
</dbReference>
<dbReference type="PANTHER" id="PTHR34220:SF7">
    <property type="entry name" value="SENSOR HISTIDINE KINASE YPDA"/>
    <property type="match status" value="1"/>
</dbReference>
<name>A0A2N5NJI9_MEDGN</name>
<protein>
    <submittedName>
        <fullName evidence="11">Two-component sensor histidine kinase</fullName>
    </submittedName>
</protein>
<accession>A0A2N5NJI9</accession>
<evidence type="ECO:0000313" key="12">
    <source>
        <dbReference type="Proteomes" id="UP000234849"/>
    </source>
</evidence>
<feature type="domain" description="HAMP" evidence="10">
    <location>
        <begin position="353"/>
        <end position="405"/>
    </location>
</feature>
<proteinExistence type="predicted"/>
<dbReference type="Pfam" id="PF02743">
    <property type="entry name" value="dCache_1"/>
    <property type="match status" value="1"/>
</dbReference>
<evidence type="ECO:0000259" key="10">
    <source>
        <dbReference type="PROSITE" id="PS50885"/>
    </source>
</evidence>
<dbReference type="InterPro" id="IPR003594">
    <property type="entry name" value="HATPase_dom"/>
</dbReference>
<gene>
    <name evidence="11" type="ORF">CDL18_05650</name>
</gene>
<dbReference type="Pfam" id="PF02518">
    <property type="entry name" value="HATPase_c"/>
    <property type="match status" value="1"/>
</dbReference>
<evidence type="ECO:0000256" key="7">
    <source>
        <dbReference type="ARBA" id="ARBA00022989"/>
    </source>
</evidence>
<evidence type="ECO:0000256" key="9">
    <source>
        <dbReference type="SAM" id="Phobius"/>
    </source>
</evidence>
<evidence type="ECO:0000256" key="3">
    <source>
        <dbReference type="ARBA" id="ARBA00022553"/>
    </source>
</evidence>
<evidence type="ECO:0000256" key="8">
    <source>
        <dbReference type="ARBA" id="ARBA00023136"/>
    </source>
</evidence>
<feature type="transmembrane region" description="Helical" evidence="9">
    <location>
        <begin position="31"/>
        <end position="51"/>
    </location>
</feature>
<dbReference type="SMART" id="SM00387">
    <property type="entry name" value="HATPase_c"/>
    <property type="match status" value="1"/>
</dbReference>
<evidence type="ECO:0000256" key="4">
    <source>
        <dbReference type="ARBA" id="ARBA00022679"/>
    </source>
</evidence>
<dbReference type="InterPro" id="IPR033479">
    <property type="entry name" value="dCache_1"/>
</dbReference>
<keyword evidence="5 9" id="KW-0812">Transmembrane</keyword>
<dbReference type="PROSITE" id="PS50885">
    <property type="entry name" value="HAMP"/>
    <property type="match status" value="1"/>
</dbReference>
<evidence type="ECO:0000256" key="1">
    <source>
        <dbReference type="ARBA" id="ARBA00004651"/>
    </source>
</evidence>
<dbReference type="Gene3D" id="6.10.340.10">
    <property type="match status" value="1"/>
</dbReference>
<dbReference type="GO" id="GO:0005886">
    <property type="term" value="C:plasma membrane"/>
    <property type="evidence" value="ECO:0007669"/>
    <property type="project" value="UniProtKB-SubCell"/>
</dbReference>
<keyword evidence="4" id="KW-0808">Transferase</keyword>
<evidence type="ECO:0000256" key="5">
    <source>
        <dbReference type="ARBA" id="ARBA00022692"/>
    </source>
</evidence>
<dbReference type="CDD" id="cd06225">
    <property type="entry name" value="HAMP"/>
    <property type="match status" value="1"/>
</dbReference>
<evidence type="ECO:0000256" key="2">
    <source>
        <dbReference type="ARBA" id="ARBA00022475"/>
    </source>
</evidence>
<dbReference type="RefSeq" id="WP_101879385.1">
    <property type="nucleotide sequence ID" value="NZ_JALQCM010000003.1"/>
</dbReference>
<comment type="caution">
    <text evidence="11">The sequence shown here is derived from an EMBL/GenBank/DDBJ whole genome shotgun (WGS) entry which is preliminary data.</text>
</comment>
<dbReference type="GO" id="GO:0000155">
    <property type="term" value="F:phosphorelay sensor kinase activity"/>
    <property type="evidence" value="ECO:0007669"/>
    <property type="project" value="InterPro"/>
</dbReference>
<keyword evidence="6 11" id="KW-0418">Kinase</keyword>
<dbReference type="SUPFAM" id="SSF158472">
    <property type="entry name" value="HAMP domain-like"/>
    <property type="match status" value="1"/>
</dbReference>
<keyword evidence="2" id="KW-1003">Cell membrane</keyword>
<sequence length="651" mass="74761">MKILPKIKKIQCRCNAFITRQLRKVSIFQRLNISFLVLLLGTAVFLTFFSFSKYSAEIIFNLERYASMSVQNIQLKVQDIMQEYEEIAVQFYEDEEVLRAVAENVTGVEGSDVFRQNRHIVESKLYHMGHGKKYIKSIQMVSAGKQYHMAEENGYQRGGTIRNLDEFYQSNFYQEAKARHGYPVWIEDAGQNYTFYESEQSVYGLADIITLSVAIYQPETRALLGVLTMNVDIKAFTEAARGYEAYQDSNLFLIGENGVITAFNPNIAFPSFPSDRGLFESMRKNKKQVIRTKFDGEDVLFAYENIPGTKMFSVYIADMKILLERTGHTRNLSILVLFGIVIGCFAISYYVTKSISEPVRRLVKVMGKAGDGKWTVRYQNSGNDEITVLGERFNEMADKTNQLIEQVYLSEIRRQKLQLSWKNAQLDAMLMQINPHFLYNTLDIIRWEAMYEANGESKVTRMIEQFSKLCRMGMKAGGNTISLKESLEHAQVYLEVINFRHQEKIRFLTDVGETAEKCYVPQFMLQPILENAVVHGFHDASKGYAVQISAHVQGEVLHIQVKDNGTGMTKENLEKLQNYIQGEADPEKSIGIVNVNQRIRLFYGEEYGIQIRSRKQMGTEVEIILPVKMQSENMKKLGEEVEEDVSGVDRR</sequence>
<reference evidence="11 12" key="1">
    <citation type="journal article" date="2017" name="Genome Med.">
        <title>A novel Ruminococcus gnavus clade enriched in inflammatory bowel disease patients.</title>
        <authorList>
            <person name="Hall A.B."/>
            <person name="Yassour M."/>
            <person name="Sauk J."/>
            <person name="Garner A."/>
            <person name="Jiang X."/>
            <person name="Arthur T."/>
            <person name="Lagoudas G.K."/>
            <person name="Vatanen T."/>
            <person name="Fornelos N."/>
            <person name="Wilson R."/>
            <person name="Bertha M."/>
            <person name="Cohen M."/>
            <person name="Garber J."/>
            <person name="Khalili H."/>
            <person name="Gevers D."/>
            <person name="Ananthakrishnan A.N."/>
            <person name="Kugathasan S."/>
            <person name="Lander E.S."/>
            <person name="Blainey P."/>
            <person name="Vlamakis H."/>
            <person name="Xavier R.J."/>
            <person name="Huttenhower C."/>
        </authorList>
    </citation>
    <scope>NUCLEOTIDE SEQUENCE [LARGE SCALE GENOMIC DNA]</scope>
    <source>
        <strain evidence="11 12">RJX1118</strain>
    </source>
</reference>
<dbReference type="Gene3D" id="3.30.450.20">
    <property type="entry name" value="PAS domain"/>
    <property type="match status" value="1"/>
</dbReference>
<dbReference type="Gene3D" id="3.30.565.10">
    <property type="entry name" value="Histidine kinase-like ATPase, C-terminal domain"/>
    <property type="match status" value="1"/>
</dbReference>
<dbReference type="SMART" id="SM00304">
    <property type="entry name" value="HAMP"/>
    <property type="match status" value="1"/>
</dbReference>